<feature type="transmembrane region" description="Helical" evidence="4">
    <location>
        <begin position="334"/>
        <end position="354"/>
    </location>
</feature>
<feature type="transmembrane region" description="Helical" evidence="4">
    <location>
        <begin position="388"/>
        <end position="405"/>
    </location>
</feature>
<feature type="transmembrane region" description="Helical" evidence="4">
    <location>
        <begin position="453"/>
        <end position="472"/>
    </location>
</feature>
<accession>A0AAX4JTX2</accession>
<dbReference type="AlphaFoldDB" id="A0AAX4JTX2"/>
<evidence type="ECO:0000256" key="1">
    <source>
        <dbReference type="ARBA" id="ARBA00004141"/>
    </source>
</evidence>
<proteinExistence type="inferred from homology"/>
<feature type="transmembrane region" description="Helical" evidence="4">
    <location>
        <begin position="219"/>
        <end position="239"/>
    </location>
</feature>
<feature type="transmembrane region" description="Helical" evidence="4">
    <location>
        <begin position="509"/>
        <end position="526"/>
    </location>
</feature>
<feature type="transmembrane region" description="Helical" evidence="4">
    <location>
        <begin position="478"/>
        <end position="497"/>
    </location>
</feature>
<feature type="compositionally biased region" description="Basic and acidic residues" evidence="3">
    <location>
        <begin position="24"/>
        <end position="35"/>
    </location>
</feature>
<reference evidence="5 6" key="1">
    <citation type="submission" date="2024-01" db="EMBL/GenBank/DDBJ databases">
        <title>Comparative genomics of Cryptococcus and Kwoniella reveals pathogenesis evolution and contrasting modes of karyotype evolution via chromosome fusion or intercentromeric recombination.</title>
        <authorList>
            <person name="Coelho M.A."/>
            <person name="David-Palma M."/>
            <person name="Shea T."/>
            <person name="Bowers K."/>
            <person name="McGinley-Smith S."/>
            <person name="Mohammad A.W."/>
            <person name="Gnirke A."/>
            <person name="Yurkov A.M."/>
            <person name="Nowrousian M."/>
            <person name="Sun S."/>
            <person name="Cuomo C.A."/>
            <person name="Heitman J."/>
        </authorList>
    </citation>
    <scope>NUCLEOTIDE SEQUENCE [LARGE SCALE GENOMIC DNA]</scope>
    <source>
        <strain evidence="5 6">CBS 6074</strain>
    </source>
</reference>
<feature type="compositionally biased region" description="Polar residues" evidence="3">
    <location>
        <begin position="63"/>
        <end position="78"/>
    </location>
</feature>
<dbReference type="Pfam" id="PF07690">
    <property type="entry name" value="MFS_1"/>
    <property type="match status" value="1"/>
</dbReference>
<feature type="transmembrane region" description="Helical" evidence="4">
    <location>
        <begin position="172"/>
        <end position="199"/>
    </location>
</feature>
<dbReference type="EMBL" id="CP144101">
    <property type="protein sequence ID" value="WWC88807.1"/>
    <property type="molecule type" value="Genomic_DNA"/>
</dbReference>
<feature type="transmembrane region" description="Helical" evidence="4">
    <location>
        <begin position="270"/>
        <end position="293"/>
    </location>
</feature>
<feature type="region of interest" description="Disordered" evidence="3">
    <location>
        <begin position="54"/>
        <end position="78"/>
    </location>
</feature>
<feature type="region of interest" description="Disordered" evidence="3">
    <location>
        <begin position="16"/>
        <end position="35"/>
    </location>
</feature>
<feature type="compositionally biased region" description="Basic and acidic residues" evidence="3">
    <location>
        <begin position="105"/>
        <end position="130"/>
    </location>
</feature>
<keyword evidence="4" id="KW-0472">Membrane</keyword>
<dbReference type="PANTHER" id="PTHR11360:SF287">
    <property type="entry name" value="MFS MONOCARBOXYLATE TRANSPORTER"/>
    <property type="match status" value="1"/>
</dbReference>
<evidence type="ECO:0000256" key="4">
    <source>
        <dbReference type="SAM" id="Phobius"/>
    </source>
</evidence>
<dbReference type="RefSeq" id="XP_066075570.1">
    <property type="nucleotide sequence ID" value="XM_066219473.1"/>
</dbReference>
<dbReference type="Gene3D" id="1.20.1250.20">
    <property type="entry name" value="MFS general substrate transporter like domains"/>
    <property type="match status" value="2"/>
</dbReference>
<dbReference type="InterPro" id="IPR050327">
    <property type="entry name" value="Proton-linked_MCT"/>
</dbReference>
<keyword evidence="4" id="KW-1133">Transmembrane helix</keyword>
<comment type="subcellular location">
    <subcellularLocation>
        <location evidence="1">Membrane</location>
        <topology evidence="1">Multi-pass membrane protein</topology>
    </subcellularLocation>
</comment>
<gene>
    <name evidence="5" type="ORF">L201_003720</name>
</gene>
<evidence type="ECO:0008006" key="7">
    <source>
        <dbReference type="Google" id="ProtNLM"/>
    </source>
</evidence>
<feature type="region of interest" description="Disordered" evidence="3">
    <location>
        <begin position="105"/>
        <end position="155"/>
    </location>
</feature>
<evidence type="ECO:0000256" key="3">
    <source>
        <dbReference type="SAM" id="MobiDB-lite"/>
    </source>
</evidence>
<keyword evidence="4" id="KW-0812">Transmembrane</keyword>
<dbReference type="InterPro" id="IPR011701">
    <property type="entry name" value="MFS"/>
</dbReference>
<protein>
    <recommendedName>
        <fullName evidence="7">Monocarboxylic acid transporter</fullName>
    </recommendedName>
</protein>
<evidence type="ECO:0000256" key="2">
    <source>
        <dbReference type="ARBA" id="ARBA00006727"/>
    </source>
</evidence>
<name>A0AAX4JTX2_9TREE</name>
<feature type="transmembrane region" description="Helical" evidence="4">
    <location>
        <begin position="305"/>
        <end position="322"/>
    </location>
</feature>
<dbReference type="GO" id="GO:0016020">
    <property type="term" value="C:membrane"/>
    <property type="evidence" value="ECO:0007669"/>
    <property type="project" value="UniProtKB-SubCell"/>
</dbReference>
<dbReference type="GeneID" id="91094390"/>
<keyword evidence="6" id="KW-1185">Reference proteome</keyword>
<sequence>MVAVNEIALTALSGRQASSAFQSHQHEDPNEHINERPESQHDLLSNHIQEGDISGDLSEYNLGDQTPQSVWTSKRNSRSSQIIDVNEEIYNEDQNVIELNRLDHYNTDKNHDHNNDQGYRRSQESNRDRTSNVQEQGDIEMTQRQAGNEVTPDDEDNVIEALPPVDGGKQAWLYLIAATYMEIIVWGLPFSIGILHVYWTNTLFANDASGASTITLAATLQTGLLYMSCAFFGPLFAAFPKWTKQIQIAGLLIGSSSMIASAFVTKPWHLIMTIGIFYPILCACYFPCATLLFEWWHSRRGFASGVMYSGTGFGGTIFPFIMQGLLNKFGYKAAMISLGLGYILTGLIALIFINRRIPLLSSKRYTNAATPIRSRSNRTDWSFLKRKTLYLGILVIGVPSLGNFVPSLWLPSYADDLGLHNPNGVALVAILNASTGFGNGLLGYLTDKISLRSTILISCVGSALACAFLWGFGKNPGILVTFAIVFGLLGPSFSACWSKIIHLVSRDDPTITALTFSIFAFVRGIGNMSSGPISESLLKYDVLQGVIGAYGYKNYGILLIYTSITIMTGGALSFLHNDKVENI</sequence>
<dbReference type="Proteomes" id="UP001355207">
    <property type="component" value="Chromosome 4"/>
</dbReference>
<dbReference type="GO" id="GO:0022857">
    <property type="term" value="F:transmembrane transporter activity"/>
    <property type="evidence" value="ECO:0007669"/>
    <property type="project" value="InterPro"/>
</dbReference>
<evidence type="ECO:0000313" key="6">
    <source>
        <dbReference type="Proteomes" id="UP001355207"/>
    </source>
</evidence>
<dbReference type="PANTHER" id="PTHR11360">
    <property type="entry name" value="MONOCARBOXYLATE TRANSPORTER"/>
    <property type="match status" value="1"/>
</dbReference>
<feature type="transmembrane region" description="Helical" evidence="4">
    <location>
        <begin position="246"/>
        <end position="264"/>
    </location>
</feature>
<evidence type="ECO:0000313" key="5">
    <source>
        <dbReference type="EMBL" id="WWC88807.1"/>
    </source>
</evidence>
<feature type="transmembrane region" description="Helical" evidence="4">
    <location>
        <begin position="555"/>
        <end position="575"/>
    </location>
</feature>
<feature type="transmembrane region" description="Helical" evidence="4">
    <location>
        <begin position="425"/>
        <end position="446"/>
    </location>
</feature>
<dbReference type="SUPFAM" id="SSF103473">
    <property type="entry name" value="MFS general substrate transporter"/>
    <property type="match status" value="1"/>
</dbReference>
<organism evidence="5 6">
    <name type="scientific">Kwoniella dendrophila CBS 6074</name>
    <dbReference type="NCBI Taxonomy" id="1295534"/>
    <lineage>
        <taxon>Eukaryota</taxon>
        <taxon>Fungi</taxon>
        <taxon>Dikarya</taxon>
        <taxon>Basidiomycota</taxon>
        <taxon>Agaricomycotina</taxon>
        <taxon>Tremellomycetes</taxon>
        <taxon>Tremellales</taxon>
        <taxon>Cryptococcaceae</taxon>
        <taxon>Kwoniella</taxon>
    </lineage>
</organism>
<dbReference type="InterPro" id="IPR036259">
    <property type="entry name" value="MFS_trans_sf"/>
</dbReference>
<comment type="similarity">
    <text evidence="2">Belongs to the major facilitator superfamily. Monocarboxylate porter (TC 2.A.1.13) family.</text>
</comment>